<dbReference type="EMBL" id="JAPFFF010000015">
    <property type="protein sequence ID" value="KAK8866721.1"/>
    <property type="molecule type" value="Genomic_DNA"/>
</dbReference>
<proteinExistence type="predicted"/>
<organism evidence="1 2">
    <name type="scientific">Tritrichomonas musculus</name>
    <dbReference type="NCBI Taxonomy" id="1915356"/>
    <lineage>
        <taxon>Eukaryota</taxon>
        <taxon>Metamonada</taxon>
        <taxon>Parabasalia</taxon>
        <taxon>Tritrichomonadida</taxon>
        <taxon>Tritrichomonadidae</taxon>
        <taxon>Tritrichomonas</taxon>
    </lineage>
</organism>
<accession>A0ABR2IP80</accession>
<comment type="caution">
    <text evidence="1">The sequence shown here is derived from an EMBL/GenBank/DDBJ whole genome shotgun (WGS) entry which is preliminary data.</text>
</comment>
<keyword evidence="2" id="KW-1185">Reference proteome</keyword>
<dbReference type="Proteomes" id="UP001470230">
    <property type="component" value="Unassembled WGS sequence"/>
</dbReference>
<protein>
    <submittedName>
        <fullName evidence="1">Uncharacterized protein</fullName>
    </submittedName>
</protein>
<evidence type="ECO:0000313" key="2">
    <source>
        <dbReference type="Proteomes" id="UP001470230"/>
    </source>
</evidence>
<gene>
    <name evidence="1" type="ORF">M9Y10_009688</name>
</gene>
<reference evidence="1 2" key="1">
    <citation type="submission" date="2024-04" db="EMBL/GenBank/DDBJ databases">
        <title>Tritrichomonas musculus Genome.</title>
        <authorList>
            <person name="Alves-Ferreira E."/>
            <person name="Grigg M."/>
            <person name="Lorenzi H."/>
            <person name="Galac M."/>
        </authorList>
    </citation>
    <scope>NUCLEOTIDE SEQUENCE [LARGE SCALE GENOMIC DNA]</scope>
    <source>
        <strain evidence="1 2">EAF2021</strain>
    </source>
</reference>
<sequence length="222" mass="25786">MNALMNQNNKKDEIGLSICVEKFYITNDILKDNDNIHVSITLLPEQIRHNFTVQSKVLASTNHIFSLNITRQTKKIVMIFRKSGFFSNDQIFASTVINSCDFPKISQNFNQINSIPVETDTKTINIYSPITQQNNENYEDQEDQYSESQYSESMVKKIIGNMQVKLTFTAPYIETVQDDIKRNDTDNFNKSFKTKTFERKSQFGPTSNECCTFKSYGDYYLF</sequence>
<evidence type="ECO:0000313" key="1">
    <source>
        <dbReference type="EMBL" id="KAK8866721.1"/>
    </source>
</evidence>
<name>A0ABR2IP80_9EUKA</name>